<evidence type="ECO:0000313" key="1">
    <source>
        <dbReference type="EMBL" id="ORY65741.1"/>
    </source>
</evidence>
<dbReference type="EMBL" id="MCOG01000051">
    <property type="protein sequence ID" value="ORY65741.1"/>
    <property type="molecule type" value="Genomic_DNA"/>
</dbReference>
<sequence>MVSNPLHLQGIEVYDRIHLDNKLTSEFVKSVWSKKEMSWEMFLGDSLTRTVHSLKAKYDIDAFLSGKQRYFNLKDLNSSERKLLIAMYSLNLLKESNGEFKSPIFDELAEFQDDWDSMREVNPYYQYLESVSTVGLGFNDYTRFFSYESLIELDTIFWVAYGLFGSGVAPLGSIGLIADNLREIVKCFLAHGLDEKDKILFSKFENLEKETSLLD</sequence>
<dbReference type="AlphaFoldDB" id="A0A1Y2E2G3"/>
<accession>A0A1Y2E2G3</accession>
<keyword evidence="2" id="KW-1185">Reference proteome</keyword>
<dbReference type="Proteomes" id="UP000193920">
    <property type="component" value="Unassembled WGS sequence"/>
</dbReference>
<name>A0A1Y2E2G3_9FUNG</name>
<evidence type="ECO:0000313" key="2">
    <source>
        <dbReference type="Proteomes" id="UP000193920"/>
    </source>
</evidence>
<comment type="caution">
    <text evidence="1">The sequence shown here is derived from an EMBL/GenBank/DDBJ whole genome shotgun (WGS) entry which is preliminary data.</text>
</comment>
<protein>
    <submittedName>
        <fullName evidence="1">Uncharacterized protein</fullName>
    </submittedName>
</protein>
<proteinExistence type="predicted"/>
<reference evidence="1 2" key="1">
    <citation type="submission" date="2016-08" db="EMBL/GenBank/DDBJ databases">
        <title>A Parts List for Fungal Cellulosomes Revealed by Comparative Genomics.</title>
        <authorList>
            <consortium name="DOE Joint Genome Institute"/>
            <person name="Haitjema C.H."/>
            <person name="Gilmore S.P."/>
            <person name="Henske J.K."/>
            <person name="Solomon K.V."/>
            <person name="De Groot R."/>
            <person name="Kuo A."/>
            <person name="Mondo S.J."/>
            <person name="Salamov A.A."/>
            <person name="Labutti K."/>
            <person name="Zhao Z."/>
            <person name="Chiniquy J."/>
            <person name="Barry K."/>
            <person name="Brewer H.M."/>
            <person name="Purvine S.O."/>
            <person name="Wright A.T."/>
            <person name="Boxma B."/>
            <person name="Van Alen T."/>
            <person name="Hackstein J.H."/>
            <person name="Baker S.E."/>
            <person name="Grigoriev I.V."/>
            <person name="O'Malley M.A."/>
        </authorList>
    </citation>
    <scope>NUCLEOTIDE SEQUENCE [LARGE SCALE GENOMIC DNA]</scope>
    <source>
        <strain evidence="1 2">G1</strain>
    </source>
</reference>
<gene>
    <name evidence="1" type="ORF">LY90DRAFT_667997</name>
</gene>
<organism evidence="1 2">
    <name type="scientific">Neocallimastix californiae</name>
    <dbReference type="NCBI Taxonomy" id="1754190"/>
    <lineage>
        <taxon>Eukaryota</taxon>
        <taxon>Fungi</taxon>
        <taxon>Fungi incertae sedis</taxon>
        <taxon>Chytridiomycota</taxon>
        <taxon>Chytridiomycota incertae sedis</taxon>
        <taxon>Neocallimastigomycetes</taxon>
        <taxon>Neocallimastigales</taxon>
        <taxon>Neocallimastigaceae</taxon>
        <taxon>Neocallimastix</taxon>
    </lineage>
</organism>